<keyword evidence="5" id="KW-0808">Transferase</keyword>
<dbReference type="Gene3D" id="1.10.287.130">
    <property type="match status" value="1"/>
</dbReference>
<evidence type="ECO:0000313" key="15">
    <source>
        <dbReference type="Proteomes" id="UP001210865"/>
    </source>
</evidence>
<dbReference type="GO" id="GO:0016301">
    <property type="term" value="F:kinase activity"/>
    <property type="evidence" value="ECO:0007669"/>
    <property type="project" value="UniProtKB-KW"/>
</dbReference>
<dbReference type="Gene3D" id="3.30.565.10">
    <property type="entry name" value="Histidine kinase-like ATPase, C-terminal domain"/>
    <property type="match status" value="1"/>
</dbReference>
<protein>
    <recommendedName>
        <fullName evidence="3">histidine kinase</fullName>
        <ecNumber evidence="3">2.7.13.3</ecNumber>
    </recommendedName>
</protein>
<evidence type="ECO:0000256" key="1">
    <source>
        <dbReference type="ARBA" id="ARBA00000085"/>
    </source>
</evidence>
<dbReference type="SUPFAM" id="SSF47384">
    <property type="entry name" value="Homodimeric domain of signal transducing histidine kinase"/>
    <property type="match status" value="1"/>
</dbReference>
<comment type="catalytic activity">
    <reaction evidence="1">
        <text>ATP + protein L-histidine = ADP + protein N-phospho-L-histidine.</text>
        <dbReference type="EC" id="2.7.13.3"/>
    </reaction>
</comment>
<evidence type="ECO:0000259" key="12">
    <source>
        <dbReference type="PROSITE" id="PS50109"/>
    </source>
</evidence>
<evidence type="ECO:0000256" key="11">
    <source>
        <dbReference type="SAM" id="Phobius"/>
    </source>
</evidence>
<keyword evidence="7 14" id="KW-0418">Kinase</keyword>
<accession>A0ABY7NIS7</accession>
<sequence>MRIRPPRSLIARILLAEIAIILLAALLLWQVTAELLDRTVDRFQERGLSEQAFAVLHAASIDRRGRWFVQLPVQLQPIYSTGYDGRGYMLLDPAGRQLTSSRFSQPQIALSAPRPGHQSLFHRGEITGLSLPAVIAGRQVWIVVTLNEQGPGAIIDDVVRAFLLDYVGILFGLLLLLLTVNGLVLTRMVRAVTLVSTAAKGIGTRALDRRLDESGVPLEIAPLVRATNDLVDRLEASFRLHTEFSANLAHELRTPLATLKAQLDGIEDPQLKIRTGLQIDRIAHILSQLRDLAALEDMGPNQTDSIDLAAIAIEVIARIAPRAMMDGHNLAFVGDAKVIVQGNAMLVDLALTNLVDNAIKHTPGGTLITVEARQATVSVSDNGPGVSVAQADLLTRRYWRADWERTDSAGLGLSIVQRIMDVHGGKLDLELLPVGALFRLDFPPPVTGRP</sequence>
<dbReference type="SMART" id="SM00388">
    <property type="entry name" value="HisKA"/>
    <property type="match status" value="1"/>
</dbReference>
<dbReference type="InterPro" id="IPR036097">
    <property type="entry name" value="HisK_dim/P_sf"/>
</dbReference>
<evidence type="ECO:0000256" key="5">
    <source>
        <dbReference type="ARBA" id="ARBA00022679"/>
    </source>
</evidence>
<keyword evidence="9" id="KW-0902">Two-component regulatory system</keyword>
<dbReference type="CDD" id="cd00075">
    <property type="entry name" value="HATPase"/>
    <property type="match status" value="1"/>
</dbReference>
<dbReference type="EMBL" id="CP115174">
    <property type="protein sequence ID" value="WBO21398.1"/>
    <property type="molecule type" value="Genomic_DNA"/>
</dbReference>
<evidence type="ECO:0000256" key="8">
    <source>
        <dbReference type="ARBA" id="ARBA00022989"/>
    </source>
</evidence>
<dbReference type="InterPro" id="IPR003594">
    <property type="entry name" value="HATPase_dom"/>
</dbReference>
<dbReference type="PRINTS" id="PR00344">
    <property type="entry name" value="BCTRLSENSOR"/>
</dbReference>
<evidence type="ECO:0000256" key="2">
    <source>
        <dbReference type="ARBA" id="ARBA00004141"/>
    </source>
</evidence>
<keyword evidence="8 11" id="KW-1133">Transmembrane helix</keyword>
<keyword evidence="10 11" id="KW-0472">Membrane</keyword>
<evidence type="ECO:0000256" key="7">
    <source>
        <dbReference type="ARBA" id="ARBA00022777"/>
    </source>
</evidence>
<dbReference type="Pfam" id="PF00512">
    <property type="entry name" value="HisKA"/>
    <property type="match status" value="1"/>
</dbReference>
<feature type="domain" description="HAMP" evidence="13">
    <location>
        <begin position="186"/>
        <end position="239"/>
    </location>
</feature>
<proteinExistence type="predicted"/>
<keyword evidence="4" id="KW-0597">Phosphoprotein</keyword>
<gene>
    <name evidence="14" type="ORF">PBT88_14545</name>
</gene>
<keyword evidence="15" id="KW-1185">Reference proteome</keyword>
<feature type="transmembrane region" description="Helical" evidence="11">
    <location>
        <begin position="163"/>
        <end position="184"/>
    </location>
</feature>
<dbReference type="RefSeq" id="WP_270076047.1">
    <property type="nucleotide sequence ID" value="NZ_CP115174.1"/>
</dbReference>
<dbReference type="SMART" id="SM00387">
    <property type="entry name" value="HATPase_c"/>
    <property type="match status" value="1"/>
</dbReference>
<dbReference type="PANTHER" id="PTHR45436:SF15">
    <property type="entry name" value="SENSOR HISTIDINE KINASE CUSS"/>
    <property type="match status" value="1"/>
</dbReference>
<organism evidence="14 15">
    <name type="scientific">Sphingomonas abietis</name>
    <dbReference type="NCBI Taxonomy" id="3012344"/>
    <lineage>
        <taxon>Bacteria</taxon>
        <taxon>Pseudomonadati</taxon>
        <taxon>Pseudomonadota</taxon>
        <taxon>Alphaproteobacteria</taxon>
        <taxon>Sphingomonadales</taxon>
        <taxon>Sphingomonadaceae</taxon>
        <taxon>Sphingomonas</taxon>
    </lineage>
</organism>
<dbReference type="InterPro" id="IPR050428">
    <property type="entry name" value="TCS_sensor_his_kinase"/>
</dbReference>
<dbReference type="PANTHER" id="PTHR45436">
    <property type="entry name" value="SENSOR HISTIDINE KINASE YKOH"/>
    <property type="match status" value="1"/>
</dbReference>
<dbReference type="PROSITE" id="PS50109">
    <property type="entry name" value="HIS_KIN"/>
    <property type="match status" value="1"/>
</dbReference>
<keyword evidence="6 11" id="KW-0812">Transmembrane</keyword>
<dbReference type="SUPFAM" id="SSF55874">
    <property type="entry name" value="ATPase domain of HSP90 chaperone/DNA topoisomerase II/histidine kinase"/>
    <property type="match status" value="1"/>
</dbReference>
<name>A0ABY7NIS7_9SPHN</name>
<evidence type="ECO:0000256" key="4">
    <source>
        <dbReference type="ARBA" id="ARBA00022553"/>
    </source>
</evidence>
<evidence type="ECO:0000313" key="14">
    <source>
        <dbReference type="EMBL" id="WBO21398.1"/>
    </source>
</evidence>
<dbReference type="CDD" id="cd00082">
    <property type="entry name" value="HisKA"/>
    <property type="match status" value="1"/>
</dbReference>
<dbReference type="EC" id="2.7.13.3" evidence="3"/>
<evidence type="ECO:0000259" key="13">
    <source>
        <dbReference type="PROSITE" id="PS50885"/>
    </source>
</evidence>
<reference evidence="14 15" key="1">
    <citation type="submission" date="2022-12" db="EMBL/GenBank/DDBJ databases">
        <title>Sphingomonas abieness sp. nov., an endophytic bacterium isolated from Abies koreana.</title>
        <authorList>
            <person name="Jiang L."/>
            <person name="Lee J."/>
        </authorList>
    </citation>
    <scope>NUCLEOTIDE SEQUENCE [LARGE SCALE GENOMIC DNA]</scope>
    <source>
        <strain evidence="15">PAMB 00755</strain>
    </source>
</reference>
<feature type="domain" description="Histidine kinase" evidence="12">
    <location>
        <begin position="247"/>
        <end position="446"/>
    </location>
</feature>
<dbReference type="InterPro" id="IPR003661">
    <property type="entry name" value="HisK_dim/P_dom"/>
</dbReference>
<evidence type="ECO:0000256" key="9">
    <source>
        <dbReference type="ARBA" id="ARBA00023012"/>
    </source>
</evidence>
<evidence type="ECO:0000256" key="10">
    <source>
        <dbReference type="ARBA" id="ARBA00023136"/>
    </source>
</evidence>
<dbReference type="InterPro" id="IPR005467">
    <property type="entry name" value="His_kinase_dom"/>
</dbReference>
<dbReference type="Proteomes" id="UP001210865">
    <property type="component" value="Chromosome"/>
</dbReference>
<dbReference type="PROSITE" id="PS50885">
    <property type="entry name" value="HAMP"/>
    <property type="match status" value="1"/>
</dbReference>
<dbReference type="InterPro" id="IPR003660">
    <property type="entry name" value="HAMP_dom"/>
</dbReference>
<evidence type="ECO:0000256" key="3">
    <source>
        <dbReference type="ARBA" id="ARBA00012438"/>
    </source>
</evidence>
<dbReference type="Pfam" id="PF02518">
    <property type="entry name" value="HATPase_c"/>
    <property type="match status" value="1"/>
</dbReference>
<dbReference type="InterPro" id="IPR036890">
    <property type="entry name" value="HATPase_C_sf"/>
</dbReference>
<dbReference type="InterPro" id="IPR004358">
    <property type="entry name" value="Sig_transdc_His_kin-like_C"/>
</dbReference>
<evidence type="ECO:0000256" key="6">
    <source>
        <dbReference type="ARBA" id="ARBA00022692"/>
    </source>
</evidence>
<comment type="subcellular location">
    <subcellularLocation>
        <location evidence="2">Membrane</location>
        <topology evidence="2">Multi-pass membrane protein</topology>
    </subcellularLocation>
</comment>